<comment type="cofactor">
    <cofactor evidence="1 8">
        <name>Mg(2+)</name>
        <dbReference type="ChEBI" id="CHEBI:18420"/>
    </cofactor>
</comment>
<dbReference type="SUPFAM" id="SSF56784">
    <property type="entry name" value="HAD-like"/>
    <property type="match status" value="1"/>
</dbReference>
<keyword evidence="10" id="KW-1185">Reference proteome</keyword>
<dbReference type="OrthoDB" id="10267182at2759"/>
<evidence type="ECO:0000256" key="1">
    <source>
        <dbReference type="ARBA" id="ARBA00001946"/>
    </source>
</evidence>
<dbReference type="Proteomes" id="UP000594454">
    <property type="component" value="Chromosome 4"/>
</dbReference>
<dbReference type="InterPro" id="IPR023214">
    <property type="entry name" value="HAD_sf"/>
</dbReference>
<evidence type="ECO:0000256" key="6">
    <source>
        <dbReference type="PIRSR" id="PIRSR031051-1"/>
    </source>
</evidence>
<evidence type="ECO:0000256" key="8">
    <source>
        <dbReference type="PIRSR" id="PIRSR031051-3"/>
    </source>
</evidence>
<dbReference type="InterPro" id="IPR016965">
    <property type="entry name" value="Pase_PHOSPHO-typ"/>
</dbReference>
<evidence type="ECO:0000256" key="5">
    <source>
        <dbReference type="ARBA" id="ARBA00022842"/>
    </source>
</evidence>
<dbReference type="NCBIfam" id="TIGR01489">
    <property type="entry name" value="DKMTPPase-SF"/>
    <property type="match status" value="1"/>
</dbReference>
<dbReference type="OMA" id="HNLADCF"/>
<comment type="similarity">
    <text evidence="2">Belongs to the HAD-like hydrolase superfamily. PHOSPHO family.</text>
</comment>
<dbReference type="GO" id="GO:0046872">
    <property type="term" value="F:metal ion binding"/>
    <property type="evidence" value="ECO:0007669"/>
    <property type="project" value="UniProtKB-KW"/>
</dbReference>
<protein>
    <submittedName>
        <fullName evidence="9">Uncharacterized protein</fullName>
    </submittedName>
</protein>
<dbReference type="InterPro" id="IPR006384">
    <property type="entry name" value="HAD_hydro_PyrdxlP_Pase-like"/>
</dbReference>
<dbReference type="AlphaFoldDB" id="A0A7R8UTA8"/>
<accession>A0A7R8UTA8</accession>
<feature type="binding site" evidence="7">
    <location>
        <position position="32"/>
    </location>
    <ligand>
        <name>substrate</name>
    </ligand>
</feature>
<proteinExistence type="inferred from homology"/>
<sequence>MNSVQSGFEDKRKPRYLAAFDFDHTMVNDNTDTVVASLLNPGDIPPEVISLSKTGWTKYMQAIFALLHQAEIKPARIKKTVVEIAETAGMVKCLKTLRANNFDLIIISDSNSQFIRDWNDAHDLTNDFAQVYTNPAHFDERGMLVLKPYERQTDCNLSAVNLCKGKALSEFISRRREDKNIRYEHVFYVGDGMNDICPALRLSEADFACMRIDYSMDKRIKKVAADNNLVLRAQTIRWTNGLDLLAAIISKIKI</sequence>
<evidence type="ECO:0000256" key="4">
    <source>
        <dbReference type="ARBA" id="ARBA00022801"/>
    </source>
</evidence>
<evidence type="ECO:0000313" key="10">
    <source>
        <dbReference type="Proteomes" id="UP000594454"/>
    </source>
</evidence>
<dbReference type="PIRSF" id="PIRSF031051">
    <property type="entry name" value="PyrdxlP_Pase_PHOSPHO2"/>
    <property type="match status" value="1"/>
</dbReference>
<dbReference type="PANTHER" id="PTHR20889">
    <property type="entry name" value="PHOSPHATASE, ORPHAN 1, 2"/>
    <property type="match status" value="1"/>
</dbReference>
<keyword evidence="3 8" id="KW-0479">Metal-binding</keyword>
<evidence type="ECO:0000313" key="9">
    <source>
        <dbReference type="EMBL" id="CAD7086676.1"/>
    </source>
</evidence>
<feature type="binding site" evidence="7">
    <location>
        <position position="109"/>
    </location>
    <ligand>
        <name>substrate</name>
    </ligand>
</feature>
<feature type="active site" description="Proton donor" evidence="6">
    <location>
        <position position="23"/>
    </location>
</feature>
<dbReference type="Gene3D" id="3.40.50.1000">
    <property type="entry name" value="HAD superfamily/HAD-like"/>
    <property type="match status" value="1"/>
</dbReference>
<keyword evidence="4" id="KW-0378">Hydrolase</keyword>
<name>A0A7R8UTA8_HERIL</name>
<keyword evidence="5 8" id="KW-0460">Magnesium</keyword>
<dbReference type="GO" id="GO:0016791">
    <property type="term" value="F:phosphatase activity"/>
    <property type="evidence" value="ECO:0007669"/>
    <property type="project" value="InterPro"/>
</dbReference>
<evidence type="ECO:0000256" key="2">
    <source>
        <dbReference type="ARBA" id="ARBA00008541"/>
    </source>
</evidence>
<dbReference type="InterPro" id="IPR036412">
    <property type="entry name" value="HAD-like_sf"/>
</dbReference>
<dbReference type="PANTHER" id="PTHR20889:SF12">
    <property type="entry name" value="LP01149P"/>
    <property type="match status" value="1"/>
</dbReference>
<feature type="binding site" evidence="8">
    <location>
        <position position="191"/>
    </location>
    <ligand>
        <name>Mg(2+)</name>
        <dbReference type="ChEBI" id="CHEBI:18420"/>
    </ligand>
</feature>
<gene>
    <name evidence="9" type="ORF">HERILL_LOCUS9432</name>
</gene>
<evidence type="ECO:0000256" key="3">
    <source>
        <dbReference type="ARBA" id="ARBA00022723"/>
    </source>
</evidence>
<evidence type="ECO:0000256" key="7">
    <source>
        <dbReference type="PIRSR" id="PIRSR031051-2"/>
    </source>
</evidence>
<organism evidence="9 10">
    <name type="scientific">Hermetia illucens</name>
    <name type="common">Black soldier fly</name>
    <dbReference type="NCBI Taxonomy" id="343691"/>
    <lineage>
        <taxon>Eukaryota</taxon>
        <taxon>Metazoa</taxon>
        <taxon>Ecdysozoa</taxon>
        <taxon>Arthropoda</taxon>
        <taxon>Hexapoda</taxon>
        <taxon>Insecta</taxon>
        <taxon>Pterygota</taxon>
        <taxon>Neoptera</taxon>
        <taxon>Endopterygota</taxon>
        <taxon>Diptera</taxon>
        <taxon>Brachycera</taxon>
        <taxon>Stratiomyomorpha</taxon>
        <taxon>Stratiomyidae</taxon>
        <taxon>Hermetiinae</taxon>
        <taxon>Hermetia</taxon>
    </lineage>
</organism>
<dbReference type="FunCoup" id="A0A7R8UTA8">
    <property type="interactions" value="242"/>
</dbReference>
<dbReference type="EMBL" id="LR899012">
    <property type="protein sequence ID" value="CAD7086676.1"/>
    <property type="molecule type" value="Genomic_DNA"/>
</dbReference>
<feature type="binding site" evidence="8">
    <location>
        <position position="21"/>
    </location>
    <ligand>
        <name>Mg(2+)</name>
        <dbReference type="ChEBI" id="CHEBI:18420"/>
    </ligand>
</feature>
<reference evidence="9 10" key="1">
    <citation type="submission" date="2020-11" db="EMBL/GenBank/DDBJ databases">
        <authorList>
            <person name="Wallbank WR R."/>
            <person name="Pardo Diaz C."/>
            <person name="Kozak K."/>
            <person name="Martin S."/>
            <person name="Jiggins C."/>
            <person name="Moest M."/>
            <person name="Warren A I."/>
            <person name="Generalovic N T."/>
            <person name="Byers J.R.P. K."/>
            <person name="Montejo-Kovacevich G."/>
            <person name="Yen C E."/>
        </authorList>
    </citation>
    <scope>NUCLEOTIDE SEQUENCE [LARGE SCALE GENOMIC DNA]</scope>
</reference>
<dbReference type="Pfam" id="PF06888">
    <property type="entry name" value="Put_Phosphatase"/>
    <property type="match status" value="1"/>
</dbReference>
<feature type="binding site" evidence="8">
    <location>
        <position position="23"/>
    </location>
    <ligand>
        <name>Mg(2+)</name>
        <dbReference type="ChEBI" id="CHEBI:18420"/>
    </ligand>
</feature>
<dbReference type="InParanoid" id="A0A7R8UTA8"/>
<feature type="active site" description="Nucleophile" evidence="6">
    <location>
        <position position="21"/>
    </location>
</feature>
<dbReference type="NCBIfam" id="TIGR01488">
    <property type="entry name" value="HAD-SF-IB"/>
    <property type="match status" value="1"/>
</dbReference>